<dbReference type="InterPro" id="IPR049052">
    <property type="entry name" value="nSTAND1"/>
</dbReference>
<evidence type="ECO:0000256" key="1">
    <source>
        <dbReference type="ARBA" id="ARBA00022574"/>
    </source>
</evidence>
<dbReference type="InterPro" id="IPR027417">
    <property type="entry name" value="P-loop_NTPase"/>
</dbReference>
<name>A0A1H5W143_9ACTN</name>
<dbReference type="SUPFAM" id="SSF50978">
    <property type="entry name" value="WD40 repeat-like"/>
    <property type="match status" value="2"/>
</dbReference>
<dbReference type="InterPro" id="IPR011043">
    <property type="entry name" value="Gal_Oxase/kelch_b-propeller"/>
</dbReference>
<dbReference type="PROSITE" id="PS50294">
    <property type="entry name" value="WD_REPEATS_REGION"/>
    <property type="match status" value="7"/>
</dbReference>
<dbReference type="SUPFAM" id="SSF52540">
    <property type="entry name" value="P-loop containing nucleoside triphosphate hydrolases"/>
    <property type="match status" value="1"/>
</dbReference>
<gene>
    <name evidence="5" type="ORF">SAMN05444920_1011053</name>
</gene>
<dbReference type="InterPro" id="IPR036322">
    <property type="entry name" value="WD40_repeat_dom_sf"/>
</dbReference>
<dbReference type="PANTHER" id="PTHR44019:SF8">
    <property type="entry name" value="POC1 CENTRIOLAR PROTEIN HOMOLOG"/>
    <property type="match status" value="1"/>
</dbReference>
<dbReference type="PROSITE" id="PS00678">
    <property type="entry name" value="WD_REPEATS_1"/>
    <property type="match status" value="5"/>
</dbReference>
<dbReference type="EMBL" id="FNVT01000001">
    <property type="protein sequence ID" value="SEF93234.1"/>
    <property type="molecule type" value="Genomic_DNA"/>
</dbReference>
<evidence type="ECO:0000313" key="5">
    <source>
        <dbReference type="EMBL" id="SEF93234.1"/>
    </source>
</evidence>
<dbReference type="Proteomes" id="UP000236732">
    <property type="component" value="Unassembled WGS sequence"/>
</dbReference>
<dbReference type="SMART" id="SM00320">
    <property type="entry name" value="WD40"/>
    <property type="match status" value="13"/>
</dbReference>
<feature type="repeat" description="WD" evidence="3">
    <location>
        <begin position="687"/>
        <end position="710"/>
    </location>
</feature>
<dbReference type="Gene3D" id="2.130.10.10">
    <property type="entry name" value="YVTN repeat-like/Quinoprotein amine dehydrogenase"/>
    <property type="match status" value="5"/>
</dbReference>
<dbReference type="InterPro" id="IPR001680">
    <property type="entry name" value="WD40_rpt"/>
</dbReference>
<evidence type="ECO:0000256" key="2">
    <source>
        <dbReference type="ARBA" id="ARBA00022737"/>
    </source>
</evidence>
<dbReference type="PROSITE" id="PS50082">
    <property type="entry name" value="WD_REPEATS_2"/>
    <property type="match status" value="9"/>
</dbReference>
<dbReference type="Pfam" id="PF20703">
    <property type="entry name" value="nSTAND1"/>
    <property type="match status" value="1"/>
</dbReference>
<dbReference type="SUPFAM" id="SSF50965">
    <property type="entry name" value="Galactose oxidase, central domain"/>
    <property type="match status" value="1"/>
</dbReference>
<dbReference type="Gene3D" id="3.40.50.300">
    <property type="entry name" value="P-loop containing nucleotide triphosphate hydrolases"/>
    <property type="match status" value="1"/>
</dbReference>
<evidence type="ECO:0000313" key="6">
    <source>
        <dbReference type="Proteomes" id="UP000236732"/>
    </source>
</evidence>
<feature type="repeat" description="WD" evidence="3">
    <location>
        <begin position="589"/>
        <end position="623"/>
    </location>
</feature>
<accession>A0A1H5W143</accession>
<feature type="repeat" description="WD" evidence="3">
    <location>
        <begin position="933"/>
        <end position="969"/>
    </location>
</feature>
<dbReference type="CDD" id="cd00200">
    <property type="entry name" value="WD40"/>
    <property type="match status" value="1"/>
</dbReference>
<feature type="repeat" description="WD" evidence="3">
    <location>
        <begin position="887"/>
        <end position="921"/>
    </location>
</feature>
<proteinExistence type="predicted"/>
<dbReference type="InterPro" id="IPR020472">
    <property type="entry name" value="WD40_PAC1"/>
</dbReference>
<sequence length="1224" mass="129270">MEPRPDDPPPGPDDDGRDGVHLTAHASDAARIHQAGRDQHFHYADGTRRTVPGAVADQCPYPGLAAFGRDQARWFFGRDALIAELLARLDHRLTARGIQMVVAPSGAGKTSLLRAGLLPRLEQGALPGSRHWPVVECTPTGDPFLALATRLGPLAGADPQAVAETLADDPREAVRLLDEALSRDGRLVVVVDQFEELFTLCGDAARRHRFAESLALLAAGDALVLIGVRADFYPACVGLPALRTALQDSPLVIGAMSPSELRAAIVHPAQDVGLEMEPGLVEVLLRDLGAVTDDSENAAGRLPLLAHALRASWLQRHGATLTVDGYRATGGIQRAIATTAERVYAGLDPAGQAMARSLLLRLTRIGDGTQDTRRRLPWAELVNGSSAPATAAAVADRFTQARLLTRHQDAVEITHEALLHGWPLLRRWIDDDRAGRPARQDLEETAAAWDRARRDSSRLYRGNRLEAVRGWANGSADADLSQAARAFLAASERQRRRTQRVRGGIIAALTALTVAATSGALLALGGQSEAIRQRDLVLYSRVLAESDRVRDTNASLSAQLAVRAHQMRPSAETFTRLVSAATLPLATPLTGHTDAVSGLAFRPDGKVLASSSDDGTIRLWDVSRPGKARPLGLPLTGLEFGVTSLAFGAGRIVAGADLSHIRLWDVSDPAAPKTLGEPLANDTESEIAISPDGRLLASGGHGDRVRLWSLADPARPRLLSSVDTGGSTESLAFAPDGRTLVANALLVDVSDPARPEPLGKRVEGAARAPSFSPDGRLLTAIDADRAARLWHLDDRRSPAPIGRPFPDRSSNIAAFGPGGQVLATGNTQGAVQLWNISAPGAPLALGLPFSAHTGYLSALTFSADGRLLASAGADHTIQLWHLTPSRWAGHTVGVAAVDVRSDGRVVASGGYDHTIRLWSLSGTGGLTPLGPPIREHGDAVTAIAFSPDGRLLASGSSLRDPAVRLWDVSGPARAGPPSRLTGHTEHVSSLVFDPSGGLLASASWDRTIRVWDIGAASTLMTLAEPGWVHAVAFRPDGRLLAAAGKDLTVRLWHVPGFAPAATFTAHTAEVKAVAFRPDGRVLASAGEDGRVRLWNLADPTAPKSIGPALTGHTEPVAAVAFSPDGRTLASAGADESIRLWDVTDPARPEPFGRPLTGFSGGISSLDFGPGGRTLAAAGSELIFYDLDADRAVQRICALTGQVLTAAEWRRRIGPEIPFTAPCPS</sequence>
<dbReference type="InterPro" id="IPR019775">
    <property type="entry name" value="WD40_repeat_CS"/>
</dbReference>
<evidence type="ECO:0000256" key="3">
    <source>
        <dbReference type="PROSITE-ProRule" id="PRU00221"/>
    </source>
</evidence>
<protein>
    <submittedName>
        <fullName evidence="5">WD40 repeat</fullName>
    </submittedName>
</protein>
<evidence type="ECO:0000259" key="4">
    <source>
        <dbReference type="Pfam" id="PF20703"/>
    </source>
</evidence>
<dbReference type="InterPro" id="IPR015943">
    <property type="entry name" value="WD40/YVTN_repeat-like_dom_sf"/>
</dbReference>
<feature type="repeat" description="WD" evidence="3">
    <location>
        <begin position="980"/>
        <end position="1021"/>
    </location>
</feature>
<feature type="repeat" description="WD" evidence="3">
    <location>
        <begin position="1021"/>
        <end position="1054"/>
    </location>
</feature>
<dbReference type="AlphaFoldDB" id="A0A1H5W143"/>
<keyword evidence="1 3" id="KW-0853">WD repeat</keyword>
<feature type="repeat" description="WD" evidence="3">
    <location>
        <begin position="1063"/>
        <end position="1104"/>
    </location>
</feature>
<dbReference type="Pfam" id="PF00400">
    <property type="entry name" value="WD40"/>
    <property type="match status" value="9"/>
</dbReference>
<dbReference type="PRINTS" id="PR00320">
    <property type="entry name" value="GPROTEINBRPT"/>
</dbReference>
<feature type="repeat" description="WD" evidence="3">
    <location>
        <begin position="849"/>
        <end position="882"/>
    </location>
</feature>
<feature type="domain" description="Novel STAND NTPase 1" evidence="4">
    <location>
        <begin position="60"/>
        <end position="456"/>
    </location>
</feature>
<organism evidence="5 6">
    <name type="scientific">Nonomuraea solani</name>
    <dbReference type="NCBI Taxonomy" id="1144553"/>
    <lineage>
        <taxon>Bacteria</taxon>
        <taxon>Bacillati</taxon>
        <taxon>Actinomycetota</taxon>
        <taxon>Actinomycetes</taxon>
        <taxon>Streptosporangiales</taxon>
        <taxon>Streptosporangiaceae</taxon>
        <taxon>Nonomuraea</taxon>
    </lineage>
</organism>
<feature type="repeat" description="WD" evidence="3">
    <location>
        <begin position="1109"/>
        <end position="1142"/>
    </location>
</feature>
<dbReference type="InterPro" id="IPR050505">
    <property type="entry name" value="WDR55/POC1"/>
</dbReference>
<keyword evidence="2" id="KW-0677">Repeat</keyword>
<reference evidence="5 6" key="1">
    <citation type="submission" date="2016-10" db="EMBL/GenBank/DDBJ databases">
        <authorList>
            <person name="de Groot N.N."/>
        </authorList>
    </citation>
    <scope>NUCLEOTIDE SEQUENCE [LARGE SCALE GENOMIC DNA]</scope>
    <source>
        <strain evidence="5 6">CGMCC 4.7037</strain>
    </source>
</reference>
<dbReference type="PANTHER" id="PTHR44019">
    <property type="entry name" value="WD REPEAT-CONTAINING PROTEIN 55"/>
    <property type="match status" value="1"/>
</dbReference>
<keyword evidence="6" id="KW-1185">Reference proteome</keyword>